<dbReference type="GO" id="GO:0016020">
    <property type="term" value="C:membrane"/>
    <property type="evidence" value="ECO:0007669"/>
    <property type="project" value="UniProtKB-SubCell"/>
</dbReference>
<gene>
    <name evidence="7" type="ORF">PCAR00345_LOCUS28670</name>
</gene>
<comment type="subcellular location">
    <subcellularLocation>
        <location evidence="1">Membrane</location>
        <topology evidence="1">Multi-pass membrane protein</topology>
    </subcellularLocation>
</comment>
<feature type="transmembrane region" description="Helical" evidence="6">
    <location>
        <begin position="412"/>
        <end position="430"/>
    </location>
</feature>
<evidence type="ECO:0000313" key="7">
    <source>
        <dbReference type="EMBL" id="CAE0776034.1"/>
    </source>
</evidence>
<dbReference type="InterPro" id="IPR036259">
    <property type="entry name" value="MFS_trans_sf"/>
</dbReference>
<dbReference type="PANTHER" id="PTHR23510:SF64">
    <property type="entry name" value="INNER MEMBRANE TRANSPORT PROTEIN YAJR"/>
    <property type="match status" value="1"/>
</dbReference>
<keyword evidence="4 6" id="KW-0472">Membrane</keyword>
<dbReference type="Gene3D" id="1.20.1250.20">
    <property type="entry name" value="MFS general substrate transporter like domains"/>
    <property type="match status" value="1"/>
</dbReference>
<feature type="transmembrane region" description="Helical" evidence="6">
    <location>
        <begin position="81"/>
        <end position="98"/>
    </location>
</feature>
<protein>
    <recommendedName>
        <fullName evidence="8">Major facilitator superfamily (MFS) profile domain-containing protein</fullName>
    </recommendedName>
</protein>
<organism evidence="7">
    <name type="scientific">Chrysotila carterae</name>
    <name type="common">Marine alga</name>
    <name type="synonym">Syracosphaera carterae</name>
    <dbReference type="NCBI Taxonomy" id="13221"/>
    <lineage>
        <taxon>Eukaryota</taxon>
        <taxon>Haptista</taxon>
        <taxon>Haptophyta</taxon>
        <taxon>Prymnesiophyceae</taxon>
        <taxon>Isochrysidales</taxon>
        <taxon>Isochrysidaceae</taxon>
        <taxon>Chrysotila</taxon>
    </lineage>
</organism>
<feature type="transmembrane region" description="Helical" evidence="6">
    <location>
        <begin position="304"/>
        <end position="322"/>
    </location>
</feature>
<dbReference type="SUPFAM" id="SSF103473">
    <property type="entry name" value="MFS general substrate transporter"/>
    <property type="match status" value="1"/>
</dbReference>
<evidence type="ECO:0000256" key="3">
    <source>
        <dbReference type="ARBA" id="ARBA00022989"/>
    </source>
</evidence>
<dbReference type="GO" id="GO:0022857">
    <property type="term" value="F:transmembrane transporter activity"/>
    <property type="evidence" value="ECO:0007669"/>
    <property type="project" value="InterPro"/>
</dbReference>
<feature type="transmembrane region" description="Helical" evidence="6">
    <location>
        <begin position="342"/>
        <end position="367"/>
    </location>
</feature>
<keyword evidence="2 6" id="KW-0812">Transmembrane</keyword>
<feature type="transmembrane region" description="Helical" evidence="6">
    <location>
        <begin position="47"/>
        <end position="69"/>
    </location>
</feature>
<name>A0A7S4BT37_CHRCT</name>
<feature type="transmembrane region" description="Helical" evidence="6">
    <location>
        <begin position="379"/>
        <end position="400"/>
    </location>
</feature>
<feature type="compositionally biased region" description="Gly residues" evidence="5">
    <location>
        <begin position="256"/>
        <end position="266"/>
    </location>
</feature>
<feature type="transmembrane region" description="Helical" evidence="6">
    <location>
        <begin position="12"/>
        <end position="35"/>
    </location>
</feature>
<feature type="transmembrane region" description="Helical" evidence="6">
    <location>
        <begin position="141"/>
        <end position="167"/>
    </location>
</feature>
<keyword evidence="3 6" id="KW-1133">Transmembrane helix</keyword>
<evidence type="ECO:0000256" key="2">
    <source>
        <dbReference type="ARBA" id="ARBA00022692"/>
    </source>
</evidence>
<feature type="region of interest" description="Disordered" evidence="5">
    <location>
        <begin position="244"/>
        <end position="266"/>
    </location>
</feature>
<evidence type="ECO:0000256" key="6">
    <source>
        <dbReference type="SAM" id="Phobius"/>
    </source>
</evidence>
<dbReference type="Pfam" id="PF07690">
    <property type="entry name" value="MFS_1"/>
    <property type="match status" value="1"/>
</dbReference>
<evidence type="ECO:0000256" key="5">
    <source>
        <dbReference type="SAM" id="MobiDB-lite"/>
    </source>
</evidence>
<feature type="transmembrane region" description="Helical" evidence="6">
    <location>
        <begin position="173"/>
        <end position="189"/>
    </location>
</feature>
<dbReference type="PANTHER" id="PTHR23510">
    <property type="entry name" value="INNER MEMBRANE TRANSPORT PROTEIN YAJR"/>
    <property type="match status" value="1"/>
</dbReference>
<evidence type="ECO:0000256" key="1">
    <source>
        <dbReference type="ARBA" id="ARBA00004141"/>
    </source>
</evidence>
<feature type="transmembrane region" description="Helical" evidence="6">
    <location>
        <begin position="104"/>
        <end position="125"/>
    </location>
</feature>
<dbReference type="AlphaFoldDB" id="A0A7S4BT37"/>
<dbReference type="EMBL" id="HBIZ01044804">
    <property type="protein sequence ID" value="CAE0776034.1"/>
    <property type="molecule type" value="Transcribed_RNA"/>
</dbReference>
<accession>A0A7S4BT37</accession>
<dbReference type="InterPro" id="IPR011701">
    <property type="entry name" value="MFS"/>
</dbReference>
<proteinExistence type="predicted"/>
<evidence type="ECO:0000256" key="4">
    <source>
        <dbReference type="ARBA" id="ARBA00023136"/>
    </source>
</evidence>
<sequence>MARQRRSFSKLDMIAGAGAQFLTNACITVVTPTALHSAEQRDDASPLTSSGIIAGSTAFGMMVSLLVAYTRSSEWLDGKGPFRVLSFTMLLGSGLYLVGELRRWPVESLVLARLITSLGFGAVYATKRRASVEDLPRRREYLFLLLELASSSGMACGPVLAGLFAYLMPSLSLLGPPICMIALVTMYLLRLESSEEDRCFFDDAVDAASADEQQSLYKAKQDHQLEAGVHANEHANGLAKGADVRAASETGETGEGETGAVGEFGGSLGRGNGLGNGLSNGLGSGMEDELLDEGMEEGASEAPAPLWASAAVTLACLSFGIGRNFLKFGFESAMVVVYDKQFHFSVDAAGMLAGSCALSGLVSVALYRRFCRRVSGKRLLLMAEGLALASSVFMALTGAVRGGVRVRRHLQLTLATLASVLFYPAMYIGAAQGNSRPLDYAHKGHRLLSRDAIVAQQDLFQTTIGKGLGMVVCRQALDGTNQLATLGKLFVGVVCAQFVVMAVGWDPQATVAAAKTAAAAAKDFAVAAVDAAGTVPRALRLVRDRGRQHLSSNSC</sequence>
<dbReference type="InterPro" id="IPR051068">
    <property type="entry name" value="MFS_Domain-Containing_Protein"/>
</dbReference>
<reference evidence="7" key="1">
    <citation type="submission" date="2021-01" db="EMBL/GenBank/DDBJ databases">
        <authorList>
            <person name="Corre E."/>
            <person name="Pelletier E."/>
            <person name="Niang G."/>
            <person name="Scheremetjew M."/>
            <person name="Finn R."/>
            <person name="Kale V."/>
            <person name="Holt S."/>
            <person name="Cochrane G."/>
            <person name="Meng A."/>
            <person name="Brown T."/>
            <person name="Cohen L."/>
        </authorList>
    </citation>
    <scope>NUCLEOTIDE SEQUENCE</scope>
    <source>
        <strain evidence="7">CCMP645</strain>
    </source>
</reference>
<evidence type="ECO:0008006" key="8">
    <source>
        <dbReference type="Google" id="ProtNLM"/>
    </source>
</evidence>